<organism evidence="1">
    <name type="scientific">Streptomyces sp. NBC_00008</name>
    <dbReference type="NCBI Taxonomy" id="2903610"/>
    <lineage>
        <taxon>Bacteria</taxon>
        <taxon>Bacillati</taxon>
        <taxon>Actinomycetota</taxon>
        <taxon>Actinomycetes</taxon>
        <taxon>Kitasatosporales</taxon>
        <taxon>Streptomycetaceae</taxon>
        <taxon>Streptomyces</taxon>
    </lineage>
</organism>
<name>A0AAU2VLC1_9ACTN</name>
<proteinExistence type="predicted"/>
<sequence>MSTPSHHTPVPDPRALLTALGERVLEREGIPMFLALQVPSSGDDTPVDHGPPQAQDEELAGLFRHYRHALAPEAADEAEPALIEVLQVLASAHFTPEPPAARKDEAQR</sequence>
<accession>A0AAU2VLC1</accession>
<dbReference type="AlphaFoldDB" id="A0AAU2VLC1"/>
<evidence type="ECO:0000313" key="1">
    <source>
        <dbReference type="EMBL" id="WTW67931.1"/>
    </source>
</evidence>
<dbReference type="EMBL" id="CP108313">
    <property type="protein sequence ID" value="WTW67931.1"/>
    <property type="molecule type" value="Genomic_DNA"/>
</dbReference>
<protein>
    <submittedName>
        <fullName evidence="1">Uncharacterized protein</fullName>
    </submittedName>
</protein>
<gene>
    <name evidence="1" type="ORF">OG398_06440</name>
</gene>
<reference evidence="1" key="1">
    <citation type="submission" date="2022-10" db="EMBL/GenBank/DDBJ databases">
        <title>The complete genomes of actinobacterial strains from the NBC collection.</title>
        <authorList>
            <person name="Joergensen T.S."/>
            <person name="Alvarez Arevalo M."/>
            <person name="Sterndorff E.B."/>
            <person name="Faurdal D."/>
            <person name="Vuksanovic O."/>
            <person name="Mourched A.-S."/>
            <person name="Charusanti P."/>
            <person name="Shaw S."/>
            <person name="Blin K."/>
            <person name="Weber T."/>
        </authorList>
    </citation>
    <scope>NUCLEOTIDE SEQUENCE</scope>
    <source>
        <strain evidence="1">NBC_00008</strain>
    </source>
</reference>